<comment type="subcellular location">
    <subcellularLocation>
        <location evidence="1">Secreted</location>
    </subcellularLocation>
</comment>
<evidence type="ECO:0000256" key="6">
    <source>
        <dbReference type="ARBA" id="ARBA00023277"/>
    </source>
</evidence>
<keyword evidence="7" id="KW-0624">Polysaccharide degradation</keyword>
<dbReference type="InterPro" id="IPR043595">
    <property type="entry name" value="FaeB/C/D"/>
</dbReference>
<keyword evidence="3" id="KW-0858">Xylan degradation</keyword>
<dbReference type="SUPFAM" id="SSF53474">
    <property type="entry name" value="alpha/beta-Hydrolases"/>
    <property type="match status" value="1"/>
</dbReference>
<dbReference type="PANTHER" id="PTHR38050:SF2">
    <property type="entry name" value="FERULOYL ESTERASE C-RELATED"/>
    <property type="match status" value="1"/>
</dbReference>
<dbReference type="GO" id="GO:0006508">
    <property type="term" value="P:proteolysis"/>
    <property type="evidence" value="ECO:0007669"/>
    <property type="project" value="InterPro"/>
</dbReference>
<organism evidence="9 10">
    <name type="scientific">Corynebacterium genitalium ATCC 33030</name>
    <dbReference type="NCBI Taxonomy" id="585529"/>
    <lineage>
        <taxon>Bacteria</taxon>
        <taxon>Bacillati</taxon>
        <taxon>Actinomycetota</taxon>
        <taxon>Actinomycetes</taxon>
        <taxon>Mycobacteriales</taxon>
        <taxon>Corynebacteriaceae</taxon>
        <taxon>Corynebacterium</taxon>
    </lineage>
</organism>
<name>D7WCW9_9CORY</name>
<dbReference type="InterPro" id="IPR029058">
    <property type="entry name" value="AB_hydrolase_fold"/>
</dbReference>
<dbReference type="PANTHER" id="PTHR38050">
    <property type="match status" value="1"/>
</dbReference>
<dbReference type="AlphaFoldDB" id="D7WCW9"/>
<comment type="caution">
    <text evidence="9">The sequence shown here is derived from an EMBL/GenBank/DDBJ whole genome shotgun (WGS) entry which is preliminary data.</text>
</comment>
<protein>
    <recommendedName>
        <fullName evidence="8">Phospholipase/carboxylesterase/thioesterase domain-containing protein</fullName>
    </recommendedName>
</protein>
<dbReference type="GO" id="GO:0030600">
    <property type="term" value="F:feruloyl esterase activity"/>
    <property type="evidence" value="ECO:0007669"/>
    <property type="project" value="InterPro"/>
</dbReference>
<evidence type="ECO:0000256" key="2">
    <source>
        <dbReference type="ARBA" id="ARBA00022525"/>
    </source>
</evidence>
<evidence type="ECO:0000313" key="9">
    <source>
        <dbReference type="EMBL" id="EFK54000.1"/>
    </source>
</evidence>
<dbReference type="GO" id="GO:0045493">
    <property type="term" value="P:xylan catabolic process"/>
    <property type="evidence" value="ECO:0007669"/>
    <property type="project" value="UniProtKB-KW"/>
</dbReference>
<dbReference type="InterPro" id="IPR003140">
    <property type="entry name" value="PLipase/COase/thioEstase"/>
</dbReference>
<keyword evidence="6" id="KW-0119">Carbohydrate metabolism</keyword>
<evidence type="ECO:0000256" key="3">
    <source>
        <dbReference type="ARBA" id="ARBA00022651"/>
    </source>
</evidence>
<dbReference type="HOGENOM" id="CLU_027551_5_0_11"/>
<proteinExistence type="predicted"/>
<keyword evidence="5" id="KW-0378">Hydrolase</keyword>
<accession>D7WCW9</accession>
<sequence>MRADSVAEEVTQKVREELVQPVRDFEGEPFTETRKIKAGGLDREFILTVPPEVDERSDLPLIFAFHGYTNNAEAMRQFTQLDKAHAVVVYMNGVGSAWAPAPYAKTSGEQDLAYFDAVRQEMLEEFSIDPAKVFVTGLSNGGGFAAYAACHRSHQITGIATVSAAFYDKVFDDCSPTPVKQIDMHGTKDGIIDYYGGVRHNEAILSIQDVMANAARRNHCEPEPVRAEIRRPGEELVWEGCDAQLRHYRLDGGRHVWPGSKQDDSFATQPSDGFGTETILDFFGVDFTGAVGPNPQ</sequence>
<dbReference type="Gene3D" id="3.40.50.1820">
    <property type="entry name" value="alpha/beta hydrolase"/>
    <property type="match status" value="1"/>
</dbReference>
<keyword evidence="2" id="KW-0964">Secreted</keyword>
<dbReference type="STRING" id="585529.HMPREF0291_11657"/>
<dbReference type="eggNOG" id="COG3509">
    <property type="taxonomic scope" value="Bacteria"/>
</dbReference>
<keyword evidence="4" id="KW-0732">Signal</keyword>
<evidence type="ECO:0000256" key="7">
    <source>
        <dbReference type="ARBA" id="ARBA00023326"/>
    </source>
</evidence>
<dbReference type="OrthoDB" id="9767239at2"/>
<dbReference type="EMBL" id="ACLJ02000003">
    <property type="protein sequence ID" value="EFK54000.1"/>
    <property type="molecule type" value="Genomic_DNA"/>
</dbReference>
<dbReference type="Proteomes" id="UP000004208">
    <property type="component" value="Unassembled WGS sequence"/>
</dbReference>
<dbReference type="Pfam" id="PF02230">
    <property type="entry name" value="Abhydrolase_2"/>
    <property type="match status" value="1"/>
</dbReference>
<dbReference type="GO" id="GO:0008236">
    <property type="term" value="F:serine-type peptidase activity"/>
    <property type="evidence" value="ECO:0007669"/>
    <property type="project" value="InterPro"/>
</dbReference>
<feature type="domain" description="Phospholipase/carboxylesterase/thioesterase" evidence="8">
    <location>
        <begin position="117"/>
        <end position="208"/>
    </location>
</feature>
<evidence type="ECO:0000313" key="10">
    <source>
        <dbReference type="Proteomes" id="UP000004208"/>
    </source>
</evidence>
<reference evidence="9" key="1">
    <citation type="submission" date="2010-06" db="EMBL/GenBank/DDBJ databases">
        <authorList>
            <person name="Muzny D."/>
            <person name="Qin X."/>
            <person name="Buhay C."/>
            <person name="Dugan-Rocha S."/>
            <person name="Ding Y."/>
            <person name="Chen G."/>
            <person name="Hawes A."/>
            <person name="Holder M."/>
            <person name="Jhangiani S."/>
            <person name="Johnson A."/>
            <person name="Khan Z."/>
            <person name="Li Z."/>
            <person name="Liu W."/>
            <person name="Liu X."/>
            <person name="Perez L."/>
            <person name="Shen H."/>
            <person name="Wang Q."/>
            <person name="Watt J."/>
            <person name="Xi L."/>
            <person name="Xin Y."/>
            <person name="Zhou J."/>
            <person name="Deng J."/>
            <person name="Jiang H."/>
            <person name="Liu Y."/>
            <person name="Qu J."/>
            <person name="Song X.-Z."/>
            <person name="Zhang L."/>
            <person name="Villasana D."/>
            <person name="Johnson A."/>
            <person name="Liu J."/>
            <person name="Liyanage D."/>
            <person name="Lorensuhewa L."/>
            <person name="Robinson T."/>
            <person name="Song A."/>
            <person name="Song B.-B."/>
            <person name="Dinh H."/>
            <person name="Thornton R."/>
            <person name="Coyle M."/>
            <person name="Francisco L."/>
            <person name="Jackson L."/>
            <person name="Javaid M."/>
            <person name="Korchina V."/>
            <person name="Kovar C."/>
            <person name="Mata R."/>
            <person name="Mathew T."/>
            <person name="Ngo R."/>
            <person name="Nguyen L."/>
            <person name="Nguyen N."/>
            <person name="Okwuonu G."/>
            <person name="Ongeri F."/>
            <person name="Pham C."/>
            <person name="Simmons D."/>
            <person name="Wilczek-Boney K."/>
            <person name="Hale W."/>
            <person name="Jakkamsetti A."/>
            <person name="Pham P."/>
            <person name="Ruth R."/>
            <person name="San Lucas F."/>
            <person name="Warren J."/>
            <person name="Zhang J."/>
            <person name="Zhao Z."/>
            <person name="Zhou C."/>
            <person name="Zhu D."/>
            <person name="Lee S."/>
            <person name="Bess C."/>
            <person name="Blankenburg K."/>
            <person name="Forbes L."/>
            <person name="Fu Q."/>
            <person name="Gubbala S."/>
            <person name="Hirani K."/>
            <person name="Jayaseelan J.C."/>
            <person name="Lara F."/>
            <person name="Munidasa M."/>
            <person name="Palculict T."/>
            <person name="Patil S."/>
            <person name="Pu L.-L."/>
            <person name="Saada N."/>
            <person name="Tang L."/>
            <person name="Weissenberger G."/>
            <person name="Zhu Y."/>
            <person name="Hemphill L."/>
            <person name="Shang Y."/>
            <person name="Youmans B."/>
            <person name="Ayvaz T."/>
            <person name="Ross M."/>
            <person name="Santibanez J."/>
            <person name="Aqrawi P."/>
            <person name="Gross S."/>
            <person name="Joshi V."/>
            <person name="Fowler G."/>
            <person name="Nazareth L."/>
            <person name="Reid J."/>
            <person name="Worley K."/>
            <person name="Petrosino J."/>
            <person name="Highlander S."/>
            <person name="Gibbs R."/>
        </authorList>
    </citation>
    <scope>NUCLEOTIDE SEQUENCE [LARGE SCALE GENOMIC DNA]</scope>
    <source>
        <strain evidence="9">ATCC 33030</strain>
    </source>
</reference>
<gene>
    <name evidence="9" type="ORF">HMPREF0291_11657</name>
</gene>
<dbReference type="RefSeq" id="WP_005290218.1">
    <property type="nucleotide sequence ID" value="NZ_CM000961.1"/>
</dbReference>
<keyword evidence="10" id="KW-1185">Reference proteome</keyword>
<evidence type="ECO:0000256" key="5">
    <source>
        <dbReference type="ARBA" id="ARBA00022801"/>
    </source>
</evidence>
<evidence type="ECO:0000259" key="8">
    <source>
        <dbReference type="Pfam" id="PF02230"/>
    </source>
</evidence>
<evidence type="ECO:0000256" key="4">
    <source>
        <dbReference type="ARBA" id="ARBA00022729"/>
    </source>
</evidence>
<dbReference type="GO" id="GO:0005576">
    <property type="term" value="C:extracellular region"/>
    <property type="evidence" value="ECO:0007669"/>
    <property type="project" value="UniProtKB-SubCell"/>
</dbReference>
<evidence type="ECO:0000256" key="1">
    <source>
        <dbReference type="ARBA" id="ARBA00004613"/>
    </source>
</evidence>